<reference evidence="3 4" key="1">
    <citation type="journal article" date="2018" name="Nat. Ecol. Evol.">
        <title>Pezizomycetes genomes reveal the molecular basis of ectomycorrhizal truffle lifestyle.</title>
        <authorList>
            <person name="Murat C."/>
            <person name="Payen T."/>
            <person name="Noel B."/>
            <person name="Kuo A."/>
            <person name="Morin E."/>
            <person name="Chen J."/>
            <person name="Kohler A."/>
            <person name="Krizsan K."/>
            <person name="Balestrini R."/>
            <person name="Da Silva C."/>
            <person name="Montanini B."/>
            <person name="Hainaut M."/>
            <person name="Levati E."/>
            <person name="Barry K.W."/>
            <person name="Belfiori B."/>
            <person name="Cichocki N."/>
            <person name="Clum A."/>
            <person name="Dockter R.B."/>
            <person name="Fauchery L."/>
            <person name="Guy J."/>
            <person name="Iotti M."/>
            <person name="Le Tacon F."/>
            <person name="Lindquist E.A."/>
            <person name="Lipzen A."/>
            <person name="Malagnac F."/>
            <person name="Mello A."/>
            <person name="Molinier V."/>
            <person name="Miyauchi S."/>
            <person name="Poulain J."/>
            <person name="Riccioni C."/>
            <person name="Rubini A."/>
            <person name="Sitrit Y."/>
            <person name="Splivallo R."/>
            <person name="Traeger S."/>
            <person name="Wang M."/>
            <person name="Zifcakova L."/>
            <person name="Wipf D."/>
            <person name="Zambonelli A."/>
            <person name="Paolocci F."/>
            <person name="Nowrousian M."/>
            <person name="Ottonello S."/>
            <person name="Baldrian P."/>
            <person name="Spatafora J.W."/>
            <person name="Henrissat B."/>
            <person name="Nagy L.G."/>
            <person name="Aury J.M."/>
            <person name="Wincker P."/>
            <person name="Grigoriev I.V."/>
            <person name="Bonfante P."/>
            <person name="Martin F.M."/>
        </authorList>
    </citation>
    <scope>NUCLEOTIDE SEQUENCE [LARGE SCALE GENOMIC DNA]</scope>
    <source>
        <strain evidence="3 4">CCBAS932</strain>
    </source>
</reference>
<dbReference type="Pfam" id="PF10361">
    <property type="entry name" value="DUF2434"/>
    <property type="match status" value="1"/>
</dbReference>
<feature type="transmembrane region" description="Helical" evidence="2">
    <location>
        <begin position="204"/>
        <end position="226"/>
    </location>
</feature>
<feature type="compositionally biased region" description="Basic and acidic residues" evidence="1">
    <location>
        <begin position="363"/>
        <end position="387"/>
    </location>
</feature>
<feature type="transmembrane region" description="Helical" evidence="2">
    <location>
        <begin position="280"/>
        <end position="301"/>
    </location>
</feature>
<keyword evidence="4" id="KW-1185">Reference proteome</keyword>
<feature type="transmembrane region" description="Helical" evidence="2">
    <location>
        <begin position="78"/>
        <end position="99"/>
    </location>
</feature>
<keyword evidence="2" id="KW-0812">Transmembrane</keyword>
<keyword evidence="2" id="KW-1133">Transmembrane helix</keyword>
<dbReference type="AlphaFoldDB" id="A0A3N4KDM9"/>
<name>A0A3N4KDM9_9PEZI</name>
<dbReference type="Proteomes" id="UP000277580">
    <property type="component" value="Unassembled WGS sequence"/>
</dbReference>
<protein>
    <submittedName>
        <fullName evidence="3">Uncharacterized protein</fullName>
    </submittedName>
</protein>
<dbReference type="STRING" id="1392247.A0A3N4KDM9"/>
<gene>
    <name evidence="3" type="ORF">P167DRAFT_567832</name>
</gene>
<feature type="transmembrane region" description="Helical" evidence="2">
    <location>
        <begin position="120"/>
        <end position="140"/>
    </location>
</feature>
<feature type="transmembrane region" description="Helical" evidence="2">
    <location>
        <begin position="313"/>
        <end position="335"/>
    </location>
</feature>
<evidence type="ECO:0000256" key="2">
    <source>
        <dbReference type="SAM" id="Phobius"/>
    </source>
</evidence>
<proteinExistence type="predicted"/>
<feature type="transmembrane region" description="Helical" evidence="2">
    <location>
        <begin position="246"/>
        <end position="268"/>
    </location>
</feature>
<dbReference type="InParanoid" id="A0A3N4KDM9"/>
<evidence type="ECO:0000256" key="1">
    <source>
        <dbReference type="SAM" id="MobiDB-lite"/>
    </source>
</evidence>
<sequence length="387" mass="44827">MAVSLTPYNASHIEYNGNYFNSSLMKEFNYTIYTNGTLSNISRCYLVFDNYHPYFALNGSVFNGTNCDAPINPIATRAILGIVSSVLFAIGIMLGLTLLRKHGATHLPVEKRFRLVSRRWQWYWLICTAVCGMISGFMAIDVDRNYLQSTALIMQSIFFYVMLPAMLASVWEMTRHWGSFLERQQVDADAFCFPQDDKRSKIEFYIPLVFYLFGFLTFFMSLLRNWNPITKAWGTGGAQTATDPRFRAACFFAFFALVIIIISVFVSLHYYTPRRVPMKIPLCILLLTIRICYNAACAWEYDISPLSHLTNPGWIYGLGYLPIFLIMAVMIFYGWREPNEDQEILKQRREREFQLNVEMNASKGEKKERHEGLMKLGRMSDNDRKMV</sequence>
<organism evidence="3 4">
    <name type="scientific">Morchella conica CCBAS932</name>
    <dbReference type="NCBI Taxonomy" id="1392247"/>
    <lineage>
        <taxon>Eukaryota</taxon>
        <taxon>Fungi</taxon>
        <taxon>Dikarya</taxon>
        <taxon>Ascomycota</taxon>
        <taxon>Pezizomycotina</taxon>
        <taxon>Pezizomycetes</taxon>
        <taxon>Pezizales</taxon>
        <taxon>Morchellaceae</taxon>
        <taxon>Morchella</taxon>
    </lineage>
</organism>
<dbReference type="OrthoDB" id="5308502at2759"/>
<accession>A0A3N4KDM9</accession>
<feature type="transmembrane region" description="Helical" evidence="2">
    <location>
        <begin position="152"/>
        <end position="171"/>
    </location>
</feature>
<dbReference type="InterPro" id="IPR018830">
    <property type="entry name" value="DUF2434"/>
</dbReference>
<dbReference type="EMBL" id="ML119161">
    <property type="protein sequence ID" value="RPB08590.1"/>
    <property type="molecule type" value="Genomic_DNA"/>
</dbReference>
<feature type="region of interest" description="Disordered" evidence="1">
    <location>
        <begin position="361"/>
        <end position="387"/>
    </location>
</feature>
<evidence type="ECO:0000313" key="4">
    <source>
        <dbReference type="Proteomes" id="UP000277580"/>
    </source>
</evidence>
<keyword evidence="2" id="KW-0472">Membrane</keyword>
<evidence type="ECO:0000313" key="3">
    <source>
        <dbReference type="EMBL" id="RPB08590.1"/>
    </source>
</evidence>